<keyword evidence="3" id="KW-1185">Reference proteome</keyword>
<dbReference type="Pfam" id="PF20122">
    <property type="entry name" value="DUF6512"/>
    <property type="match status" value="1"/>
</dbReference>
<organism evidence="2 3">
    <name type="scientific">Ruminiclostridium hungatei</name>
    <name type="common">Clostridium hungatei</name>
    <dbReference type="NCBI Taxonomy" id="48256"/>
    <lineage>
        <taxon>Bacteria</taxon>
        <taxon>Bacillati</taxon>
        <taxon>Bacillota</taxon>
        <taxon>Clostridia</taxon>
        <taxon>Eubacteriales</taxon>
        <taxon>Oscillospiraceae</taxon>
        <taxon>Ruminiclostridium</taxon>
    </lineage>
</organism>
<comment type="caution">
    <text evidence="2">The sequence shown here is derived from an EMBL/GenBank/DDBJ whole genome shotgun (WGS) entry which is preliminary data.</text>
</comment>
<keyword evidence="1" id="KW-0812">Transmembrane</keyword>
<dbReference type="STRING" id="48256.CLHUN_28700"/>
<feature type="transmembrane region" description="Helical" evidence="1">
    <location>
        <begin position="107"/>
        <end position="130"/>
    </location>
</feature>
<feature type="transmembrane region" description="Helical" evidence="1">
    <location>
        <begin position="81"/>
        <end position="101"/>
    </location>
</feature>
<name>A0A1V4SHB2_RUMHU</name>
<sequence>MIRNLSLKKWLYISIPVLFVIGTCFHFLYELSGESPAVGAMAAVNESVWEHSKMLLLPILGWWFIFYITKGKKHGLDPRKWFSGMLVSVVAAILTTFLVFYFYTRAFGVECLVVDILLLLLSDAVGQLLGFHVYEYSKGIRVSLSAAAALLLMVVYIVWTFNPPHLPLFLDEASGKYGIQPKSTAFSAYSPAPFILIHQLVNMLVKFLD</sequence>
<dbReference type="InterPro" id="IPR045407">
    <property type="entry name" value="DUF6512"/>
</dbReference>
<feature type="transmembrane region" description="Helical" evidence="1">
    <location>
        <begin position="51"/>
        <end position="69"/>
    </location>
</feature>
<protein>
    <submittedName>
        <fullName evidence="2">Uncharacterized protein</fullName>
    </submittedName>
</protein>
<gene>
    <name evidence="2" type="ORF">CLHUN_28700</name>
</gene>
<keyword evidence="1" id="KW-0472">Membrane</keyword>
<feature type="transmembrane region" description="Helical" evidence="1">
    <location>
        <begin position="142"/>
        <end position="161"/>
    </location>
</feature>
<dbReference type="RefSeq" id="WP_207559170.1">
    <property type="nucleotide sequence ID" value="NZ_MZGX01000019.1"/>
</dbReference>
<reference evidence="2 3" key="1">
    <citation type="submission" date="2017-03" db="EMBL/GenBank/DDBJ databases">
        <title>Genome sequence of Clostridium hungatei DSM 14427.</title>
        <authorList>
            <person name="Poehlein A."/>
            <person name="Daniel R."/>
        </authorList>
    </citation>
    <scope>NUCLEOTIDE SEQUENCE [LARGE SCALE GENOMIC DNA]</scope>
    <source>
        <strain evidence="2 3">DSM 14427</strain>
    </source>
</reference>
<dbReference type="Proteomes" id="UP000191554">
    <property type="component" value="Unassembled WGS sequence"/>
</dbReference>
<dbReference type="EMBL" id="MZGX01000019">
    <property type="protein sequence ID" value="OPX43322.1"/>
    <property type="molecule type" value="Genomic_DNA"/>
</dbReference>
<feature type="transmembrane region" description="Helical" evidence="1">
    <location>
        <begin position="12"/>
        <end position="31"/>
    </location>
</feature>
<dbReference type="AlphaFoldDB" id="A0A1V4SHB2"/>
<evidence type="ECO:0000256" key="1">
    <source>
        <dbReference type="SAM" id="Phobius"/>
    </source>
</evidence>
<keyword evidence="1" id="KW-1133">Transmembrane helix</keyword>
<proteinExistence type="predicted"/>
<evidence type="ECO:0000313" key="3">
    <source>
        <dbReference type="Proteomes" id="UP000191554"/>
    </source>
</evidence>
<accession>A0A1V4SHB2</accession>
<evidence type="ECO:0000313" key="2">
    <source>
        <dbReference type="EMBL" id="OPX43322.1"/>
    </source>
</evidence>